<dbReference type="EMBL" id="JAINUG010000118">
    <property type="protein sequence ID" value="KAJ8395228.1"/>
    <property type="molecule type" value="Genomic_DNA"/>
</dbReference>
<evidence type="ECO:0000313" key="2">
    <source>
        <dbReference type="EMBL" id="KAJ8395228.1"/>
    </source>
</evidence>
<dbReference type="Proteomes" id="UP001221898">
    <property type="component" value="Unassembled WGS sequence"/>
</dbReference>
<sequence length="127" mass="14381">MVPLPRGGRKGRRRHRQAGRKCAARKETASLWTACRRTRALKRGRPTSHRSEAEPRHDTREGADRRVTDDGFQNREFSAGSSGGRGRGRGTGASRSVRSQPVTERRDVGVLAAFLLRRYEEAWERRA</sequence>
<keyword evidence="3" id="KW-1185">Reference proteome</keyword>
<name>A0AAD7S3F3_9TELE</name>
<organism evidence="2 3">
    <name type="scientific">Aldrovandia affinis</name>
    <dbReference type="NCBI Taxonomy" id="143900"/>
    <lineage>
        <taxon>Eukaryota</taxon>
        <taxon>Metazoa</taxon>
        <taxon>Chordata</taxon>
        <taxon>Craniata</taxon>
        <taxon>Vertebrata</taxon>
        <taxon>Euteleostomi</taxon>
        <taxon>Actinopterygii</taxon>
        <taxon>Neopterygii</taxon>
        <taxon>Teleostei</taxon>
        <taxon>Notacanthiformes</taxon>
        <taxon>Halosauridae</taxon>
        <taxon>Aldrovandia</taxon>
    </lineage>
</organism>
<feature type="compositionally biased region" description="Basic and acidic residues" evidence="1">
    <location>
        <begin position="49"/>
        <end position="73"/>
    </location>
</feature>
<feature type="compositionally biased region" description="Basic residues" evidence="1">
    <location>
        <begin position="7"/>
        <end position="23"/>
    </location>
</feature>
<evidence type="ECO:0000256" key="1">
    <source>
        <dbReference type="SAM" id="MobiDB-lite"/>
    </source>
</evidence>
<reference evidence="2" key="1">
    <citation type="journal article" date="2023" name="Science">
        <title>Genome structures resolve the early diversification of teleost fishes.</title>
        <authorList>
            <person name="Parey E."/>
            <person name="Louis A."/>
            <person name="Montfort J."/>
            <person name="Bouchez O."/>
            <person name="Roques C."/>
            <person name="Iampietro C."/>
            <person name="Lluch J."/>
            <person name="Castinel A."/>
            <person name="Donnadieu C."/>
            <person name="Desvignes T."/>
            <person name="Floi Bucao C."/>
            <person name="Jouanno E."/>
            <person name="Wen M."/>
            <person name="Mejri S."/>
            <person name="Dirks R."/>
            <person name="Jansen H."/>
            <person name="Henkel C."/>
            <person name="Chen W.J."/>
            <person name="Zahm M."/>
            <person name="Cabau C."/>
            <person name="Klopp C."/>
            <person name="Thompson A.W."/>
            <person name="Robinson-Rechavi M."/>
            <person name="Braasch I."/>
            <person name="Lecointre G."/>
            <person name="Bobe J."/>
            <person name="Postlethwait J.H."/>
            <person name="Berthelot C."/>
            <person name="Roest Crollius H."/>
            <person name="Guiguen Y."/>
        </authorList>
    </citation>
    <scope>NUCLEOTIDE SEQUENCE</scope>
    <source>
        <strain evidence="2">NC1722</strain>
    </source>
</reference>
<comment type="caution">
    <text evidence="2">The sequence shown here is derived from an EMBL/GenBank/DDBJ whole genome shotgun (WGS) entry which is preliminary data.</text>
</comment>
<feature type="compositionally biased region" description="Basic residues" evidence="1">
    <location>
        <begin position="36"/>
        <end position="48"/>
    </location>
</feature>
<feature type="region of interest" description="Disordered" evidence="1">
    <location>
        <begin position="1"/>
        <end position="104"/>
    </location>
</feature>
<accession>A0AAD7S3F3</accession>
<gene>
    <name evidence="2" type="ORF">AAFF_G00034300</name>
</gene>
<dbReference type="AlphaFoldDB" id="A0AAD7S3F3"/>
<proteinExistence type="predicted"/>
<feature type="compositionally biased region" description="Gly residues" evidence="1">
    <location>
        <begin position="81"/>
        <end position="91"/>
    </location>
</feature>
<evidence type="ECO:0000313" key="3">
    <source>
        <dbReference type="Proteomes" id="UP001221898"/>
    </source>
</evidence>
<protein>
    <submittedName>
        <fullName evidence="2">Uncharacterized protein</fullName>
    </submittedName>
</protein>